<evidence type="ECO:0000256" key="1">
    <source>
        <dbReference type="ARBA" id="ARBA00008390"/>
    </source>
</evidence>
<dbReference type="EnsemblMetazoa" id="PPA03747.1">
    <property type="protein sequence ID" value="PPA03747.1"/>
    <property type="gene ID" value="WBGene00093301"/>
</dbReference>
<dbReference type="OrthoDB" id="354351at2759"/>
<evidence type="ECO:0000256" key="2">
    <source>
        <dbReference type="ARBA" id="ARBA00022448"/>
    </source>
</evidence>
<evidence type="ECO:0000256" key="3">
    <source>
        <dbReference type="ARBA" id="ARBA00023121"/>
    </source>
</evidence>
<dbReference type="CDD" id="cd00742">
    <property type="entry name" value="FABP"/>
    <property type="match status" value="3"/>
</dbReference>
<dbReference type="AlphaFoldDB" id="A0A2A6B2T0"/>
<dbReference type="Gene3D" id="2.40.128.20">
    <property type="match status" value="4"/>
</dbReference>
<keyword evidence="2" id="KW-0813">Transport</keyword>
<gene>
    <name evidence="4" type="primary">WBGene00093301</name>
</gene>
<dbReference type="InterPro" id="IPR000463">
    <property type="entry name" value="Fatty_acid-bd"/>
</dbReference>
<comment type="similarity">
    <text evidence="1">Belongs to the calycin superfamily. Fatty-acid binding protein (FABP) family.</text>
</comment>
<keyword evidence="5" id="KW-1185">Reference proteome</keyword>
<sequence length="831" mass="95164">MNLFIVITTLIALSTAIRGENLPDEFFGTFSLDHSENFDEYLAAKGVNWIVRRIILFMNVDIVFSKAGENSFNYDFLTALKDVHIKDIILGQTIEVETLNKRLSNVRVKFELRVIVSSFRVLSRHSGRPYMEIASSRINTSRDNGNNLPDGYFGAFSLDHSENFDAYLSAKGVPWILRRLVSLMNVNVAFTKTLGHEIEAETMNKNLRNVLVKLTYTLRGSRLYVDQVPVDSKDQDMAGVFSYKLDGDTLVLVSPGMRILTVITSLSVLPTLIRGDNLPDEFFGKFTLDHSDNFDAYLSARGFSWLMRRILPLIHIHVDFSKAGENSFNYDFLTIIKDYHFQNVVFGQEVKTETMYNQKVKVIFTFRNGRLYGNQFPIDPKDHDLHSVYSYEVNGDTMVLPSDIEPSIEKMQIYFFYIVGSFSFVVNVATLITQVFLIMIKFSAFCIMITARHQMLLMDDSCLKVKPSVKFAFYAVIIVMMHSPTFFAICSVSVSDRERQISILRSYTQIKWRERGLNWFLFDEAGSPTLLRVAFYCDLLLVSFTFALIFLPFAHMLYIVSRRSGAKVHSSSHRACDFAVRLSLFPSRLQRSLRHEARTRAVRVTWVVIAEMIFVCSTLANSIVIILRNQSNSIKEGSFFDMHRFFVIAILIALATPICGANLPHGFFGKFSLDHSENLDEYLSAKGVNWIMRRLISLMNVEIIFTKAGEDSFNYDLLTTVKDLHIKNITFGQEIMVETMNKRLANVWVKVTLTLRGGRVYVHQVPIDPKDQEMEAITSYKLDGDTLVVTLVVLLSVASETEREGEKTRKVFISCFYKGFYDFIHRSFEPC</sequence>
<accession>A0A2A6B2T0</accession>
<dbReference type="PANTHER" id="PTHR22725">
    <property type="entry name" value="FATTY ACID-BINDING PROTEIN HOMOLOG 1-RELATED-RELATED"/>
    <property type="match status" value="1"/>
</dbReference>
<name>A0A2A6B2T0_PRIPA</name>
<dbReference type="PROSITE" id="PS00214">
    <property type="entry name" value="FABP"/>
    <property type="match status" value="3"/>
</dbReference>
<proteinExistence type="inferred from homology"/>
<keyword evidence="3" id="KW-0446">Lipid-binding</keyword>
<evidence type="ECO:0000313" key="5">
    <source>
        <dbReference type="Proteomes" id="UP000005239"/>
    </source>
</evidence>
<dbReference type="SUPFAM" id="SSF50814">
    <property type="entry name" value="Lipocalins"/>
    <property type="match status" value="4"/>
</dbReference>
<dbReference type="Proteomes" id="UP000005239">
    <property type="component" value="Unassembled WGS sequence"/>
</dbReference>
<accession>A0A8R1U3V0</accession>
<dbReference type="InterPro" id="IPR040094">
    <property type="entry name" value="Lbp1-4"/>
</dbReference>
<protein>
    <submittedName>
        <fullName evidence="4">Uncharacterized protein</fullName>
    </submittedName>
</protein>
<dbReference type="GO" id="GO:0008289">
    <property type="term" value="F:lipid binding"/>
    <property type="evidence" value="ECO:0007669"/>
    <property type="project" value="UniProtKB-KW"/>
</dbReference>
<evidence type="ECO:0000313" key="4">
    <source>
        <dbReference type="EnsemblMetazoa" id="PPA03747.1"/>
    </source>
</evidence>
<dbReference type="PANTHER" id="PTHR22725:SF2">
    <property type="entry name" value="FATTY ACID-BINDING PROTEIN HOMOLOG 1-RELATED"/>
    <property type="match status" value="1"/>
</dbReference>
<reference evidence="5" key="1">
    <citation type="journal article" date="2008" name="Nat. Genet.">
        <title>The Pristionchus pacificus genome provides a unique perspective on nematode lifestyle and parasitism.</title>
        <authorList>
            <person name="Dieterich C."/>
            <person name="Clifton S.W."/>
            <person name="Schuster L.N."/>
            <person name="Chinwalla A."/>
            <person name="Delehaunty K."/>
            <person name="Dinkelacker I."/>
            <person name="Fulton L."/>
            <person name="Fulton R."/>
            <person name="Godfrey J."/>
            <person name="Minx P."/>
            <person name="Mitreva M."/>
            <person name="Roeseler W."/>
            <person name="Tian H."/>
            <person name="Witte H."/>
            <person name="Yang S.P."/>
            <person name="Wilson R.K."/>
            <person name="Sommer R.J."/>
        </authorList>
    </citation>
    <scope>NUCLEOTIDE SEQUENCE [LARGE SCALE GENOMIC DNA]</scope>
    <source>
        <strain evidence="5">PS312</strain>
    </source>
</reference>
<organism evidence="4 5">
    <name type="scientific">Pristionchus pacificus</name>
    <name type="common">Parasitic nematode worm</name>
    <dbReference type="NCBI Taxonomy" id="54126"/>
    <lineage>
        <taxon>Eukaryota</taxon>
        <taxon>Metazoa</taxon>
        <taxon>Ecdysozoa</taxon>
        <taxon>Nematoda</taxon>
        <taxon>Chromadorea</taxon>
        <taxon>Rhabditida</taxon>
        <taxon>Rhabditina</taxon>
        <taxon>Diplogasteromorpha</taxon>
        <taxon>Diplogasteroidea</taxon>
        <taxon>Neodiplogasteridae</taxon>
        <taxon>Pristionchus</taxon>
    </lineage>
</organism>
<reference evidence="4" key="2">
    <citation type="submission" date="2022-06" db="UniProtKB">
        <authorList>
            <consortium name="EnsemblMetazoa"/>
        </authorList>
    </citation>
    <scope>IDENTIFICATION</scope>
    <source>
        <strain evidence="4">PS312</strain>
    </source>
</reference>
<dbReference type="InterPro" id="IPR012674">
    <property type="entry name" value="Calycin"/>
</dbReference>